<dbReference type="PANTHER" id="PTHR46663:SF4">
    <property type="entry name" value="DIGUANYLATE CYCLASE DGCT-RELATED"/>
    <property type="match status" value="1"/>
</dbReference>
<protein>
    <submittedName>
        <fullName evidence="2">Diguanylate cyclase with GAF sensor</fullName>
    </submittedName>
</protein>
<dbReference type="InterPro" id="IPR003018">
    <property type="entry name" value="GAF"/>
</dbReference>
<dbReference type="InterPro" id="IPR043128">
    <property type="entry name" value="Rev_trsase/Diguanyl_cyclase"/>
</dbReference>
<evidence type="ECO:0000313" key="2">
    <source>
        <dbReference type="EMBL" id="PVX77934.1"/>
    </source>
</evidence>
<gene>
    <name evidence="2" type="ORF">C7402_114164</name>
</gene>
<dbReference type="SUPFAM" id="SSF55073">
    <property type="entry name" value="Nucleotide cyclase"/>
    <property type="match status" value="1"/>
</dbReference>
<evidence type="ECO:0000313" key="3">
    <source>
        <dbReference type="Proteomes" id="UP000245712"/>
    </source>
</evidence>
<dbReference type="SMART" id="SM00065">
    <property type="entry name" value="GAF"/>
    <property type="match status" value="1"/>
</dbReference>
<sequence>MAKARQTVEAMKKNEAQDTQLNNATLLEIIKAQSDIAKLGLDLGGVMAYVAERTERLTRAQGAVVELAEGSDMVYRAASGSVANLLGMRLARETSLSGQCVRTGEILRCDDSETDARVDREACRRAGLRSMIVMPLKHLETTVGVLKVMNAEVNAFGDEDIRVLSLMSELIAAAMFHAAQHETSELYLRATHDALTGLPNRALFYDRLRQSVDLAVRSAGGLGVLNLDMDGLKPINDLHGHRAGDAAIRETASRIARNSRRVDTAARVGGDEFAMILPGIAGRKDAEAYSRRLVETVGEPFEFEGKRIDLGVSVGVAILPEDGVEMTTLIEYADRSMYEIKRERKRMR</sequence>
<dbReference type="Gene3D" id="3.30.450.40">
    <property type="match status" value="1"/>
</dbReference>
<keyword evidence="3" id="KW-1185">Reference proteome</keyword>
<reference evidence="2 3" key="1">
    <citation type="submission" date="2018-05" db="EMBL/GenBank/DDBJ databases">
        <title>Genomic Encyclopedia of Type Strains, Phase IV (KMG-V): Genome sequencing to study the core and pangenomes of soil and plant-associated prokaryotes.</title>
        <authorList>
            <person name="Whitman W."/>
        </authorList>
    </citation>
    <scope>NUCLEOTIDE SEQUENCE [LARGE SCALE GENOMIC DNA]</scope>
    <source>
        <strain evidence="2 3">SCZa-39</strain>
    </source>
</reference>
<dbReference type="Proteomes" id="UP000245712">
    <property type="component" value="Unassembled WGS sequence"/>
</dbReference>
<dbReference type="PROSITE" id="PS50887">
    <property type="entry name" value="GGDEF"/>
    <property type="match status" value="1"/>
</dbReference>
<dbReference type="InterPro" id="IPR029787">
    <property type="entry name" value="Nucleotide_cyclase"/>
</dbReference>
<dbReference type="NCBIfam" id="TIGR00254">
    <property type="entry name" value="GGDEF"/>
    <property type="match status" value="1"/>
</dbReference>
<proteinExistence type="predicted"/>
<organism evidence="2 3">
    <name type="scientific">Paraburkholderia unamae</name>
    <dbReference type="NCBI Taxonomy" id="219649"/>
    <lineage>
        <taxon>Bacteria</taxon>
        <taxon>Pseudomonadati</taxon>
        <taxon>Pseudomonadota</taxon>
        <taxon>Betaproteobacteria</taxon>
        <taxon>Burkholderiales</taxon>
        <taxon>Burkholderiaceae</taxon>
        <taxon>Paraburkholderia</taxon>
    </lineage>
</organism>
<dbReference type="Gene3D" id="3.30.70.270">
    <property type="match status" value="1"/>
</dbReference>
<dbReference type="InterPro" id="IPR052163">
    <property type="entry name" value="DGC-Regulatory_Protein"/>
</dbReference>
<dbReference type="Pfam" id="PF00990">
    <property type="entry name" value="GGDEF"/>
    <property type="match status" value="1"/>
</dbReference>
<evidence type="ECO:0000259" key="1">
    <source>
        <dbReference type="PROSITE" id="PS50887"/>
    </source>
</evidence>
<dbReference type="SMART" id="SM00267">
    <property type="entry name" value="GGDEF"/>
    <property type="match status" value="1"/>
</dbReference>
<dbReference type="EMBL" id="QEOB01000014">
    <property type="protein sequence ID" value="PVX77934.1"/>
    <property type="molecule type" value="Genomic_DNA"/>
</dbReference>
<dbReference type="InterPro" id="IPR029016">
    <property type="entry name" value="GAF-like_dom_sf"/>
</dbReference>
<dbReference type="Pfam" id="PF13185">
    <property type="entry name" value="GAF_2"/>
    <property type="match status" value="1"/>
</dbReference>
<dbReference type="PANTHER" id="PTHR46663">
    <property type="entry name" value="DIGUANYLATE CYCLASE DGCT-RELATED"/>
    <property type="match status" value="1"/>
</dbReference>
<dbReference type="InterPro" id="IPR000160">
    <property type="entry name" value="GGDEF_dom"/>
</dbReference>
<comment type="caution">
    <text evidence="2">The sequence shown here is derived from an EMBL/GenBank/DDBJ whole genome shotgun (WGS) entry which is preliminary data.</text>
</comment>
<dbReference type="SUPFAM" id="SSF55781">
    <property type="entry name" value="GAF domain-like"/>
    <property type="match status" value="1"/>
</dbReference>
<name>A0ABX5KG60_9BURK</name>
<feature type="domain" description="GGDEF" evidence="1">
    <location>
        <begin position="220"/>
        <end position="348"/>
    </location>
</feature>
<accession>A0ABX5KG60</accession>
<dbReference type="CDD" id="cd01949">
    <property type="entry name" value="GGDEF"/>
    <property type="match status" value="1"/>
</dbReference>